<dbReference type="EMBL" id="DPBP01000047">
    <property type="protein sequence ID" value="HCE18593.1"/>
    <property type="molecule type" value="Genomic_DNA"/>
</dbReference>
<dbReference type="InterPro" id="IPR043129">
    <property type="entry name" value="ATPase_NBD"/>
</dbReference>
<organism evidence="1 2">
    <name type="scientific">Anaerolinea thermolimosa</name>
    <dbReference type="NCBI Taxonomy" id="229919"/>
    <lineage>
        <taxon>Bacteria</taxon>
        <taxon>Bacillati</taxon>
        <taxon>Chloroflexota</taxon>
        <taxon>Anaerolineae</taxon>
        <taxon>Anaerolineales</taxon>
        <taxon>Anaerolineaceae</taxon>
        <taxon>Anaerolinea</taxon>
    </lineage>
</organism>
<accession>A0A3D1JJB3</accession>
<comment type="caution">
    <text evidence="1">The sequence shown here is derived from an EMBL/GenBank/DDBJ whole genome shotgun (WGS) entry which is preliminary data.</text>
</comment>
<dbReference type="AlphaFoldDB" id="A0A3D1JJB3"/>
<reference evidence="1 2" key="1">
    <citation type="journal article" date="2018" name="Nat. Biotechnol.">
        <title>A standardized bacterial taxonomy based on genome phylogeny substantially revises the tree of life.</title>
        <authorList>
            <person name="Parks D.H."/>
            <person name="Chuvochina M."/>
            <person name="Waite D.W."/>
            <person name="Rinke C."/>
            <person name="Skarshewski A."/>
            <person name="Chaumeil P.A."/>
            <person name="Hugenholtz P."/>
        </authorList>
    </citation>
    <scope>NUCLEOTIDE SEQUENCE [LARGE SCALE GENOMIC DNA]</scope>
    <source>
        <strain evidence="1">UBA8781</strain>
    </source>
</reference>
<dbReference type="SUPFAM" id="SSF53067">
    <property type="entry name" value="Actin-like ATPase domain"/>
    <property type="match status" value="1"/>
</dbReference>
<proteinExistence type="predicted"/>
<evidence type="ECO:0000313" key="1">
    <source>
        <dbReference type="EMBL" id="HCE18593.1"/>
    </source>
</evidence>
<evidence type="ECO:0000313" key="2">
    <source>
        <dbReference type="Proteomes" id="UP000264141"/>
    </source>
</evidence>
<dbReference type="Proteomes" id="UP000264141">
    <property type="component" value="Unassembled WGS sequence"/>
</dbReference>
<name>A0A3D1JJB3_9CHLR</name>
<gene>
    <name evidence="1" type="ORF">DEQ80_12110</name>
</gene>
<dbReference type="OrthoDB" id="1948591at2"/>
<protein>
    <submittedName>
        <fullName evidence="1">Transcriptional regulator</fullName>
    </submittedName>
</protein>
<dbReference type="Gene3D" id="3.30.420.40">
    <property type="match status" value="2"/>
</dbReference>
<dbReference type="STRING" id="229919.GCA_001050195_02646"/>
<sequence>MPSTLPTPVIQPPLDGNFRPAALAYRAYQDAARTSGTSLQLALERGQGEVSRFEMLIFPEGHPRAAENYPLVERTLKFLLWQRGAHTVWISGNDALAAQLAREYGPRGSRRFDWDFLGRQVYERPFRILPCAPQDLPPSRESPRHLGRHLKGCRIGFDLGASDRKVSAVIDGTPVYSEEVIWEPRKQADPTYHYREIMAAIQSAAAHLPRVDAIGGSAAGIYIENRPMVASLFRSVPEERFDEVHNLFLRIQQEMGVPLEILNDGDVTALAGSMAIGENSVLGIALGSSEAAGYVNPQGLITGWLNELAFAPVDYAPHAPIEEWSGDRGCGASYLSQQCVFRLAPAAGVSIPEGLPDAEKLAHVQSLLATGHEGAVNIWRSMGVYLGYALAHYAHFYEIRHVLILGRCTSGEGGNLLLEGCKQVWEAEFPALLERVTLHLPDEKIRRVGQSVAAASLPEIRSEES</sequence>